<keyword evidence="8" id="KW-0560">Oxidoreductase</keyword>
<name>A0AAD3NJV3_LATJO</name>
<proteinExistence type="inferred from homology"/>
<dbReference type="AlphaFoldDB" id="A0AAD3NJV3"/>
<evidence type="ECO:0000256" key="15">
    <source>
        <dbReference type="SAM" id="MobiDB-lite"/>
    </source>
</evidence>
<dbReference type="GO" id="GO:0006099">
    <property type="term" value="P:tricarboxylic acid cycle"/>
    <property type="evidence" value="ECO:0007669"/>
    <property type="project" value="TreeGrafter"/>
</dbReference>
<dbReference type="GO" id="GO:0006096">
    <property type="term" value="P:glycolytic process"/>
    <property type="evidence" value="ECO:0007669"/>
    <property type="project" value="UniProtKB-KW"/>
</dbReference>
<dbReference type="GO" id="GO:0005739">
    <property type="term" value="C:mitochondrion"/>
    <property type="evidence" value="ECO:0007669"/>
    <property type="project" value="UniProtKB-SubCell"/>
</dbReference>
<keyword evidence="9" id="KW-0786">Thiamine pyrophosphate</keyword>
<dbReference type="GO" id="GO:0004591">
    <property type="term" value="F:oxoglutarate dehydrogenase (succinyl-transferring) activity"/>
    <property type="evidence" value="ECO:0007669"/>
    <property type="project" value="UniProtKB-EC"/>
</dbReference>
<keyword evidence="12" id="KW-0539">Nucleus</keyword>
<gene>
    <name evidence="16" type="ORF">AKAME5_002468400</name>
</gene>
<evidence type="ECO:0000256" key="13">
    <source>
        <dbReference type="ARBA" id="ARBA00030680"/>
    </source>
</evidence>
<accession>A0AAD3NJV3</accession>
<evidence type="ECO:0000256" key="4">
    <source>
        <dbReference type="ARBA" id="ARBA00004173"/>
    </source>
</evidence>
<evidence type="ECO:0000256" key="7">
    <source>
        <dbReference type="ARBA" id="ARBA00022842"/>
    </source>
</evidence>
<evidence type="ECO:0000256" key="9">
    <source>
        <dbReference type="ARBA" id="ARBA00023052"/>
    </source>
</evidence>
<dbReference type="GO" id="GO:0030976">
    <property type="term" value="F:thiamine pyrophosphate binding"/>
    <property type="evidence" value="ECO:0007669"/>
    <property type="project" value="InterPro"/>
</dbReference>
<evidence type="ECO:0000256" key="8">
    <source>
        <dbReference type="ARBA" id="ARBA00023002"/>
    </source>
</evidence>
<evidence type="ECO:0000256" key="10">
    <source>
        <dbReference type="ARBA" id="ARBA00023128"/>
    </source>
</evidence>
<evidence type="ECO:0000256" key="1">
    <source>
        <dbReference type="ARBA" id="ARBA00001946"/>
    </source>
</evidence>
<dbReference type="GO" id="GO:0045252">
    <property type="term" value="C:oxoglutarate dehydrogenase complex"/>
    <property type="evidence" value="ECO:0007669"/>
    <property type="project" value="TreeGrafter"/>
</dbReference>
<dbReference type="EC" id="1.2.4.2" evidence="6"/>
<evidence type="ECO:0000313" key="16">
    <source>
        <dbReference type="EMBL" id="GLD73359.1"/>
    </source>
</evidence>
<dbReference type="Proteomes" id="UP001279410">
    <property type="component" value="Unassembled WGS sequence"/>
</dbReference>
<evidence type="ECO:0000256" key="14">
    <source>
        <dbReference type="ARBA" id="ARBA00051042"/>
    </source>
</evidence>
<dbReference type="GO" id="GO:0005634">
    <property type="term" value="C:nucleus"/>
    <property type="evidence" value="ECO:0007669"/>
    <property type="project" value="UniProtKB-SubCell"/>
</dbReference>
<dbReference type="PANTHER" id="PTHR23152">
    <property type="entry name" value="2-OXOGLUTARATE DEHYDROGENASE"/>
    <property type="match status" value="1"/>
</dbReference>
<evidence type="ECO:0000256" key="2">
    <source>
        <dbReference type="ARBA" id="ARBA00001964"/>
    </source>
</evidence>
<dbReference type="PANTHER" id="PTHR23152:SF7">
    <property type="entry name" value="2-OXOGLUTARATE DEHYDROGENASE COMPLEX COMPONENT E1"/>
    <property type="match status" value="1"/>
</dbReference>
<evidence type="ECO:0000256" key="3">
    <source>
        <dbReference type="ARBA" id="ARBA00004123"/>
    </source>
</evidence>
<sequence>MSDPASRRRSTVVRVSLTKPFHLFTRYPTPRTAPRQRRRRVNQEEIAMSIRSGRRRRRSKDEKTLHIATIDSLGPFHLMDSPTAAAPSTGLTEEKKPEPHRQIASQPPPWSLSQILKGRAEMIRNRTVDWALGEYMAFWVAVERRDPHRDCRVDELGPSATVNTSSTHQNVNKEDLHSMNHLLLTRHQTPLCNSHSPSTESSSSELLLLLFIRVLSASSSVHLPGQAKWVRQIRTGCCRHGMEGMGPEHSSARPEILQSNDAPDVMPLSPAPRPGEGVSRSLNHDLVWCQRSTRTRVNNDTHAVEPQPATGNKTLSPDGAKAPDTAHLDALKDQE</sequence>
<feature type="compositionally biased region" description="Basic and acidic residues" evidence="15">
    <location>
        <begin position="92"/>
        <end position="101"/>
    </location>
</feature>
<comment type="catalytic activity">
    <reaction evidence="14">
        <text>N(6)-[(R)-lipoyl]-L-lysyl-[protein] + 2-oxoglutarate + H(+) = N(6)-[(R)-S(8)-succinyldihydrolipoyl]-L-lysyl-[protein] + CO2</text>
        <dbReference type="Rhea" id="RHEA:12188"/>
        <dbReference type="Rhea" id="RHEA-COMP:10474"/>
        <dbReference type="Rhea" id="RHEA-COMP:20092"/>
        <dbReference type="ChEBI" id="CHEBI:15378"/>
        <dbReference type="ChEBI" id="CHEBI:16526"/>
        <dbReference type="ChEBI" id="CHEBI:16810"/>
        <dbReference type="ChEBI" id="CHEBI:83099"/>
        <dbReference type="ChEBI" id="CHEBI:83120"/>
        <dbReference type="EC" id="1.2.4.2"/>
    </reaction>
    <physiologicalReaction direction="left-to-right" evidence="14">
        <dbReference type="Rhea" id="RHEA:12189"/>
    </physiologicalReaction>
</comment>
<comment type="similarity">
    <text evidence="5">Belongs to the alpha-ketoglutarate dehydrogenase family.</text>
</comment>
<keyword evidence="10" id="KW-0496">Mitochondrion</keyword>
<feature type="region of interest" description="Disordered" evidence="15">
    <location>
        <begin position="260"/>
        <end position="335"/>
    </location>
</feature>
<evidence type="ECO:0000256" key="11">
    <source>
        <dbReference type="ARBA" id="ARBA00023152"/>
    </source>
</evidence>
<reference evidence="16" key="1">
    <citation type="submission" date="2022-08" db="EMBL/GenBank/DDBJ databases">
        <title>Genome sequencing of akame (Lates japonicus).</title>
        <authorList>
            <person name="Hashiguchi Y."/>
            <person name="Takahashi H."/>
        </authorList>
    </citation>
    <scope>NUCLEOTIDE SEQUENCE</scope>
    <source>
        <strain evidence="16">Kochi</strain>
    </source>
</reference>
<keyword evidence="11" id="KW-0324">Glycolysis</keyword>
<organism evidence="16 17">
    <name type="scientific">Lates japonicus</name>
    <name type="common">Japanese lates</name>
    <dbReference type="NCBI Taxonomy" id="270547"/>
    <lineage>
        <taxon>Eukaryota</taxon>
        <taxon>Metazoa</taxon>
        <taxon>Chordata</taxon>
        <taxon>Craniata</taxon>
        <taxon>Vertebrata</taxon>
        <taxon>Euteleostomi</taxon>
        <taxon>Actinopterygii</taxon>
        <taxon>Neopterygii</taxon>
        <taxon>Teleostei</taxon>
        <taxon>Neoteleostei</taxon>
        <taxon>Acanthomorphata</taxon>
        <taxon>Carangaria</taxon>
        <taxon>Carangaria incertae sedis</taxon>
        <taxon>Centropomidae</taxon>
        <taxon>Lates</taxon>
    </lineage>
</organism>
<comment type="caution">
    <text evidence="16">The sequence shown here is derived from an EMBL/GenBank/DDBJ whole genome shotgun (WGS) entry which is preliminary data.</text>
</comment>
<comment type="cofactor">
    <cofactor evidence="1">
        <name>Mg(2+)</name>
        <dbReference type="ChEBI" id="CHEBI:18420"/>
    </cofactor>
</comment>
<keyword evidence="17" id="KW-1185">Reference proteome</keyword>
<dbReference type="InterPro" id="IPR011603">
    <property type="entry name" value="2oxoglutarate_DH_E1"/>
</dbReference>
<dbReference type="EMBL" id="BRZM01001537">
    <property type="protein sequence ID" value="GLD73359.1"/>
    <property type="molecule type" value="Genomic_DNA"/>
</dbReference>
<comment type="subcellular location">
    <subcellularLocation>
        <location evidence="4">Mitochondrion</location>
    </subcellularLocation>
    <subcellularLocation>
        <location evidence="3">Nucleus</location>
    </subcellularLocation>
</comment>
<protein>
    <recommendedName>
        <fullName evidence="6">oxoglutarate dehydrogenase (succinyl-transferring)</fullName>
        <ecNumber evidence="6">1.2.4.2</ecNumber>
    </recommendedName>
    <alternativeName>
        <fullName evidence="13">Alpha-ketoglutarate dehydrogenase</fullName>
    </alternativeName>
</protein>
<evidence type="ECO:0000313" key="17">
    <source>
        <dbReference type="Proteomes" id="UP001279410"/>
    </source>
</evidence>
<comment type="cofactor">
    <cofactor evidence="2">
        <name>thiamine diphosphate</name>
        <dbReference type="ChEBI" id="CHEBI:58937"/>
    </cofactor>
</comment>
<feature type="compositionally biased region" description="Basic and acidic residues" evidence="15">
    <location>
        <begin position="324"/>
        <end position="335"/>
    </location>
</feature>
<evidence type="ECO:0000256" key="5">
    <source>
        <dbReference type="ARBA" id="ARBA00006936"/>
    </source>
</evidence>
<keyword evidence="7" id="KW-0460">Magnesium</keyword>
<evidence type="ECO:0000256" key="6">
    <source>
        <dbReference type="ARBA" id="ARBA00012280"/>
    </source>
</evidence>
<evidence type="ECO:0000256" key="12">
    <source>
        <dbReference type="ARBA" id="ARBA00023242"/>
    </source>
</evidence>
<feature type="region of interest" description="Disordered" evidence="15">
    <location>
        <begin position="76"/>
        <end position="110"/>
    </location>
</feature>